<organism evidence="6 7">
    <name type="scientific">Stackebrandtia nassauensis (strain DSM 44728 / CIP 108903 / NRRL B-16338 / NBRC 102104 / LLR-40K-21)</name>
    <dbReference type="NCBI Taxonomy" id="446470"/>
    <lineage>
        <taxon>Bacteria</taxon>
        <taxon>Bacillati</taxon>
        <taxon>Actinomycetota</taxon>
        <taxon>Actinomycetes</taxon>
        <taxon>Glycomycetales</taxon>
        <taxon>Glycomycetaceae</taxon>
        <taxon>Stackebrandtia</taxon>
    </lineage>
</organism>
<evidence type="ECO:0000256" key="2">
    <source>
        <dbReference type="ARBA" id="ARBA00023125"/>
    </source>
</evidence>
<evidence type="ECO:0000256" key="1">
    <source>
        <dbReference type="ARBA" id="ARBA00023015"/>
    </source>
</evidence>
<dbReference type="InterPro" id="IPR011075">
    <property type="entry name" value="TetR_C"/>
</dbReference>
<dbReference type="AlphaFoldDB" id="D3QAS3"/>
<dbReference type="Pfam" id="PF16925">
    <property type="entry name" value="TetR_C_13"/>
    <property type="match status" value="1"/>
</dbReference>
<keyword evidence="1" id="KW-0805">Transcription regulation</keyword>
<evidence type="ECO:0000256" key="3">
    <source>
        <dbReference type="ARBA" id="ARBA00023163"/>
    </source>
</evidence>
<dbReference type="KEGG" id="sna:Snas_5083"/>
<dbReference type="eggNOG" id="COG1309">
    <property type="taxonomic scope" value="Bacteria"/>
</dbReference>
<dbReference type="InterPro" id="IPR009057">
    <property type="entry name" value="Homeodomain-like_sf"/>
</dbReference>
<feature type="domain" description="HTH tetR-type" evidence="5">
    <location>
        <begin position="5"/>
        <end position="65"/>
    </location>
</feature>
<evidence type="ECO:0000259" key="5">
    <source>
        <dbReference type="PROSITE" id="PS50977"/>
    </source>
</evidence>
<dbReference type="Proteomes" id="UP000000844">
    <property type="component" value="Chromosome"/>
</dbReference>
<evidence type="ECO:0000313" key="6">
    <source>
        <dbReference type="EMBL" id="ADD44719.1"/>
    </source>
</evidence>
<sequence>MRKGEETRLAILDEAVTAARFNGLSGLTIGTLAERTGLSKSGLYAHFKSKESLQLATMSHHREQFIVEVIRPALEAPRGEKRLRTLVDGWMRWYEHPGGCLFLAASTEFDDLDGPLHDRMVADEHDLLDTISQVVGTLVSQGDVRPDTDTVQIAQEVFSVLLGYNWMSRILSDPTAETRAWTAVDRILDSLRP</sequence>
<dbReference type="PANTHER" id="PTHR47506">
    <property type="entry name" value="TRANSCRIPTIONAL REGULATORY PROTEIN"/>
    <property type="match status" value="1"/>
</dbReference>
<dbReference type="InterPro" id="IPR036271">
    <property type="entry name" value="Tet_transcr_reg_TetR-rel_C_sf"/>
</dbReference>
<keyword evidence="7" id="KW-1185">Reference proteome</keyword>
<dbReference type="PROSITE" id="PS50977">
    <property type="entry name" value="HTH_TETR_2"/>
    <property type="match status" value="1"/>
</dbReference>
<protein>
    <submittedName>
        <fullName evidence="6">Transcriptional regulator, TetR family</fullName>
    </submittedName>
</protein>
<reference evidence="6 7" key="1">
    <citation type="journal article" date="2009" name="Stand. Genomic Sci.">
        <title>Complete genome sequence of Stackebrandtia nassauensis type strain (LLR-40K-21).</title>
        <authorList>
            <person name="Munk C."/>
            <person name="Lapidus A."/>
            <person name="Copeland A."/>
            <person name="Jando M."/>
            <person name="Mayilraj S."/>
            <person name="Glavina Del Rio T."/>
            <person name="Nolan M."/>
            <person name="Chen F."/>
            <person name="Lucas S."/>
            <person name="Tice H."/>
            <person name="Cheng J.F."/>
            <person name="Han C."/>
            <person name="Detter J.C."/>
            <person name="Bruce D."/>
            <person name="Goodwin L."/>
            <person name="Chain P."/>
            <person name="Pitluck S."/>
            <person name="Goker M."/>
            <person name="Ovchinikova G."/>
            <person name="Pati A."/>
            <person name="Ivanova N."/>
            <person name="Mavromatis K."/>
            <person name="Chen A."/>
            <person name="Palaniappan K."/>
            <person name="Land M."/>
            <person name="Hauser L."/>
            <person name="Chang Y.J."/>
            <person name="Jeffries C.D."/>
            <person name="Bristow J."/>
            <person name="Eisen J.A."/>
            <person name="Markowitz V."/>
            <person name="Hugenholtz P."/>
            <person name="Kyrpides N.C."/>
            <person name="Klenk H.P."/>
        </authorList>
    </citation>
    <scope>NUCLEOTIDE SEQUENCE [LARGE SCALE GENOMIC DNA]</scope>
    <source>
        <strain evidence="7">DSM 44728 / CIP 108903 / NRRL B-16338 / NBRC 102104 / LLR-40K-21</strain>
    </source>
</reference>
<feature type="DNA-binding region" description="H-T-H motif" evidence="4">
    <location>
        <begin position="28"/>
        <end position="47"/>
    </location>
</feature>
<accession>D3QAS3</accession>
<dbReference type="STRING" id="446470.Snas_5083"/>
<dbReference type="PRINTS" id="PR00455">
    <property type="entry name" value="HTHTETR"/>
</dbReference>
<dbReference type="PANTHER" id="PTHR47506:SF6">
    <property type="entry name" value="HTH-TYPE TRANSCRIPTIONAL REPRESSOR NEMR"/>
    <property type="match status" value="1"/>
</dbReference>
<keyword evidence="3" id="KW-0804">Transcription</keyword>
<proteinExistence type="predicted"/>
<gene>
    <name evidence="6" type="ordered locus">Snas_5083</name>
</gene>
<name>D3QAS3_STANL</name>
<dbReference type="SUPFAM" id="SSF46689">
    <property type="entry name" value="Homeodomain-like"/>
    <property type="match status" value="1"/>
</dbReference>
<dbReference type="InterPro" id="IPR001647">
    <property type="entry name" value="HTH_TetR"/>
</dbReference>
<evidence type="ECO:0000256" key="4">
    <source>
        <dbReference type="PROSITE-ProRule" id="PRU00335"/>
    </source>
</evidence>
<dbReference type="HOGENOM" id="CLU_069356_4_1_11"/>
<keyword evidence="2 4" id="KW-0238">DNA-binding</keyword>
<dbReference type="Pfam" id="PF00440">
    <property type="entry name" value="TetR_N"/>
    <property type="match status" value="1"/>
</dbReference>
<dbReference type="EMBL" id="CP001778">
    <property type="protein sequence ID" value="ADD44719.1"/>
    <property type="molecule type" value="Genomic_DNA"/>
</dbReference>
<dbReference type="RefSeq" id="WP_013020290.1">
    <property type="nucleotide sequence ID" value="NC_013947.1"/>
</dbReference>
<dbReference type="Gene3D" id="1.10.10.60">
    <property type="entry name" value="Homeodomain-like"/>
    <property type="match status" value="1"/>
</dbReference>
<dbReference type="SUPFAM" id="SSF48498">
    <property type="entry name" value="Tetracyclin repressor-like, C-terminal domain"/>
    <property type="match status" value="1"/>
</dbReference>
<evidence type="ECO:0000313" key="7">
    <source>
        <dbReference type="Proteomes" id="UP000000844"/>
    </source>
</evidence>
<dbReference type="OrthoDB" id="326421at2"/>
<dbReference type="Gene3D" id="1.10.357.10">
    <property type="entry name" value="Tetracycline Repressor, domain 2"/>
    <property type="match status" value="1"/>
</dbReference>
<dbReference type="GO" id="GO:0003677">
    <property type="term" value="F:DNA binding"/>
    <property type="evidence" value="ECO:0007669"/>
    <property type="project" value="UniProtKB-UniRule"/>
</dbReference>